<dbReference type="Gene3D" id="2.120.10.30">
    <property type="entry name" value="TolB, C-terminal domain"/>
    <property type="match status" value="2"/>
</dbReference>
<evidence type="ECO:0000313" key="6">
    <source>
        <dbReference type="EMBL" id="GAC34744.1"/>
    </source>
</evidence>
<keyword evidence="2" id="KW-0720">Serine protease</keyword>
<proteinExistence type="predicted"/>
<dbReference type="InterPro" id="IPR002469">
    <property type="entry name" value="Peptidase_S9B_N"/>
</dbReference>
<keyword evidence="2" id="KW-0645">Protease</keyword>
<evidence type="ECO:0000256" key="3">
    <source>
        <dbReference type="SAM" id="SignalP"/>
    </source>
</evidence>
<feature type="domain" description="Peptidase S9 prolyl oligopeptidase catalytic" evidence="4">
    <location>
        <begin position="488"/>
        <end position="695"/>
    </location>
</feature>
<dbReference type="Pfam" id="PF07676">
    <property type="entry name" value="PD40"/>
    <property type="match status" value="2"/>
</dbReference>
<dbReference type="PANTHER" id="PTHR42776">
    <property type="entry name" value="SERINE PEPTIDASE S9 FAMILY MEMBER"/>
    <property type="match status" value="1"/>
</dbReference>
<evidence type="ECO:0000256" key="1">
    <source>
        <dbReference type="ARBA" id="ARBA00022801"/>
    </source>
</evidence>
<dbReference type="Proteomes" id="UP000006322">
    <property type="component" value="Unassembled WGS sequence"/>
</dbReference>
<gene>
    <name evidence="6" type="ORF">GPLA_3864</name>
</gene>
<organism evidence="6 7">
    <name type="scientific">Paraglaciecola polaris LMG 21857</name>
    <dbReference type="NCBI Taxonomy" id="1129793"/>
    <lineage>
        <taxon>Bacteria</taxon>
        <taxon>Pseudomonadati</taxon>
        <taxon>Pseudomonadota</taxon>
        <taxon>Gammaproteobacteria</taxon>
        <taxon>Alteromonadales</taxon>
        <taxon>Alteromonadaceae</taxon>
        <taxon>Paraglaciecola</taxon>
    </lineage>
</organism>
<dbReference type="InterPro" id="IPR011042">
    <property type="entry name" value="6-blade_b-propeller_TolB-like"/>
</dbReference>
<sequence length="709" mass="77917">MIKIKQATTGNTHVNISKTSIQLALLAAPLALSASFSFAATHNNPLKLEDVFSLEYASELDITNNGDEVYFVRNYMDIQSDKKLGNIWKVDKNKVMTPVTNGLYSDFSPTLSPDETKLAYISTASGTAQIHIKWLKSGQTGQMTHLSASPSSLSWSPDGKMLAFSQFVKGTPKSPVSLPGKPEGAKWADSAIFIDDLFYRADGAGYIPPGNSQIFVISADGGTPRQLTQGEFDHGGKISWSHDSKAVVFSANLRPDSDLELTDDNVYRVEVNSGQMLQLTDRIGPDNNPVVSPDGKLIAYLGYDEKYTNYENTQLYVMDANGGVSRSLTTDFDRSVGSIKWANNSKGVYISYDDKGETYVAYQPLQGNRKVVAEKVGGLAFGRPYSGGEFDVAKDGTVAFTYSDPQRPADVAIQKGDQPSVLTQLNDDALGHKDIATIKALNLKSSFDDLPIQAWVVYPPGFEQGKKQGKRYPLILEIHGGPVANYGPHFSTEIQLMAAQGYVVVYANPRGSDSYGKEFAQTIDKNYPSQDYDDLMSTVDAVIAQGSIDEKNLFVTGGSGGGTLTAWIVGHTERFAAAVVAKPVINWYSFVLTSDFYPFFYKNWFGKKPWEAQDLYMKHSPISYVGNVTTPTMLLTGESDHRTPISETEQYYQALKLQGVESAMVRIPGASHGIYTRPSNLMAKVGYIMWWFDKYRSNKSDTTDGQAQE</sequence>
<dbReference type="Pfam" id="PF00326">
    <property type="entry name" value="Peptidase_S9"/>
    <property type="match status" value="1"/>
</dbReference>
<evidence type="ECO:0008006" key="8">
    <source>
        <dbReference type="Google" id="ProtNLM"/>
    </source>
</evidence>
<evidence type="ECO:0000259" key="4">
    <source>
        <dbReference type="Pfam" id="PF00326"/>
    </source>
</evidence>
<feature type="chain" id="PRO_5003901328" description="Acylaminoacyl-peptidase" evidence="3">
    <location>
        <begin position="40"/>
        <end position="709"/>
    </location>
</feature>
<protein>
    <recommendedName>
        <fullName evidence="8">Acylaminoacyl-peptidase</fullName>
    </recommendedName>
</protein>
<dbReference type="AlphaFoldDB" id="K6YPT0"/>
<dbReference type="Pfam" id="PF00930">
    <property type="entry name" value="DPPIV_N"/>
    <property type="match status" value="1"/>
</dbReference>
<dbReference type="SUPFAM" id="SSF53474">
    <property type="entry name" value="alpha/beta-Hydrolases"/>
    <property type="match status" value="1"/>
</dbReference>
<keyword evidence="3" id="KW-0732">Signal</keyword>
<evidence type="ECO:0000259" key="5">
    <source>
        <dbReference type="Pfam" id="PF00930"/>
    </source>
</evidence>
<evidence type="ECO:0000256" key="2">
    <source>
        <dbReference type="ARBA" id="ARBA00022825"/>
    </source>
</evidence>
<feature type="domain" description="Dipeptidylpeptidase IV N-terminal" evidence="5">
    <location>
        <begin position="210"/>
        <end position="298"/>
    </location>
</feature>
<dbReference type="GO" id="GO:0006508">
    <property type="term" value="P:proteolysis"/>
    <property type="evidence" value="ECO:0007669"/>
    <property type="project" value="InterPro"/>
</dbReference>
<accession>K6YPT0</accession>
<dbReference type="InterPro" id="IPR011659">
    <property type="entry name" value="WD40"/>
</dbReference>
<dbReference type="InterPro" id="IPR001375">
    <property type="entry name" value="Peptidase_S9_cat"/>
</dbReference>
<dbReference type="STRING" id="1129793.GPLA_3864"/>
<evidence type="ECO:0000313" key="7">
    <source>
        <dbReference type="Proteomes" id="UP000006322"/>
    </source>
</evidence>
<dbReference type="GO" id="GO:0004252">
    <property type="term" value="F:serine-type endopeptidase activity"/>
    <property type="evidence" value="ECO:0007669"/>
    <property type="project" value="TreeGrafter"/>
</dbReference>
<feature type="signal peptide" evidence="3">
    <location>
        <begin position="1"/>
        <end position="39"/>
    </location>
</feature>
<comment type="caution">
    <text evidence="6">The sequence shown here is derived from an EMBL/GenBank/DDBJ whole genome shotgun (WGS) entry which is preliminary data.</text>
</comment>
<dbReference type="SUPFAM" id="SSF82171">
    <property type="entry name" value="DPP6 N-terminal domain-like"/>
    <property type="match status" value="1"/>
</dbReference>
<keyword evidence="1" id="KW-0378">Hydrolase</keyword>
<dbReference type="PANTHER" id="PTHR42776:SF27">
    <property type="entry name" value="DIPEPTIDYL PEPTIDASE FAMILY MEMBER 6"/>
    <property type="match status" value="1"/>
</dbReference>
<dbReference type="EMBL" id="BAER01000115">
    <property type="protein sequence ID" value="GAC34744.1"/>
    <property type="molecule type" value="Genomic_DNA"/>
</dbReference>
<keyword evidence="7" id="KW-1185">Reference proteome</keyword>
<dbReference type="InterPro" id="IPR029058">
    <property type="entry name" value="AB_hydrolase_fold"/>
</dbReference>
<name>K6YPT0_9ALTE</name>
<dbReference type="Gene3D" id="3.40.50.1820">
    <property type="entry name" value="alpha/beta hydrolase"/>
    <property type="match status" value="1"/>
</dbReference>
<reference evidence="7" key="1">
    <citation type="journal article" date="2014" name="Environ. Microbiol.">
        <title>Comparative genomics of the marine bacterial genus Glaciecola reveals the high degree of genomic diversity and genomic characteristic for cold adaptation.</title>
        <authorList>
            <person name="Qin Q.L."/>
            <person name="Xie B.B."/>
            <person name="Yu Y."/>
            <person name="Shu Y.L."/>
            <person name="Rong J.C."/>
            <person name="Zhang Y.J."/>
            <person name="Zhao D.L."/>
            <person name="Chen X.L."/>
            <person name="Zhang X.Y."/>
            <person name="Chen B."/>
            <person name="Zhou B.C."/>
            <person name="Zhang Y.Z."/>
        </authorList>
    </citation>
    <scope>NUCLEOTIDE SEQUENCE [LARGE SCALE GENOMIC DNA]</scope>
    <source>
        <strain evidence="7">LMG 21857</strain>
    </source>
</reference>